<dbReference type="InterPro" id="IPR000086">
    <property type="entry name" value="NUDIX_hydrolase_dom"/>
</dbReference>
<keyword evidence="7" id="KW-1185">Reference proteome</keyword>
<sequence length="143" mass="16323">MAALPLRLSEAGRPELLVVTSRETRRWIVPKGWPMKGLKDHKAAAIEALEEAGVRGTMLRRAAGHYSYWRRTRTDFRLTDVVAYALKVETVLAEWKEREQREARWANLLDAADLVADPELSTLIVRLPLDAKVMKFLGWKMPG</sequence>
<proteinExistence type="predicted"/>
<dbReference type="AlphaFoldDB" id="A0A916ZPQ7"/>
<dbReference type="GO" id="GO:0046872">
    <property type="term" value="F:metal ion binding"/>
    <property type="evidence" value="ECO:0007669"/>
    <property type="project" value="UniProtKB-KW"/>
</dbReference>
<dbReference type="EMBL" id="BMIQ01000003">
    <property type="protein sequence ID" value="GGE05394.1"/>
    <property type="molecule type" value="Genomic_DNA"/>
</dbReference>
<comment type="cofactor">
    <cofactor evidence="1">
        <name>Mg(2+)</name>
        <dbReference type="ChEBI" id="CHEBI:18420"/>
    </cofactor>
</comment>
<reference evidence="6" key="2">
    <citation type="submission" date="2020-09" db="EMBL/GenBank/DDBJ databases">
        <authorList>
            <person name="Sun Q."/>
            <person name="Zhou Y."/>
        </authorList>
    </citation>
    <scope>NUCLEOTIDE SEQUENCE</scope>
    <source>
        <strain evidence="6">CGMCC 1.15367</strain>
    </source>
</reference>
<keyword evidence="3 6" id="KW-0378">Hydrolase</keyword>
<dbReference type="Gene3D" id="3.90.79.10">
    <property type="entry name" value="Nucleoside Triphosphate Pyrophosphohydrolase"/>
    <property type="match status" value="1"/>
</dbReference>
<organism evidence="6 7">
    <name type="scientific">Aureimonas endophytica</name>
    <dbReference type="NCBI Taxonomy" id="2027858"/>
    <lineage>
        <taxon>Bacteria</taxon>
        <taxon>Pseudomonadati</taxon>
        <taxon>Pseudomonadota</taxon>
        <taxon>Alphaproteobacteria</taxon>
        <taxon>Hyphomicrobiales</taxon>
        <taxon>Aurantimonadaceae</taxon>
        <taxon>Aureimonas</taxon>
    </lineage>
</organism>
<dbReference type="PANTHER" id="PTHR12629:SF0">
    <property type="entry name" value="DIPHOSPHOINOSITOL-POLYPHOSPHATE DIPHOSPHATASE"/>
    <property type="match status" value="1"/>
</dbReference>
<dbReference type="GO" id="GO:0005737">
    <property type="term" value="C:cytoplasm"/>
    <property type="evidence" value="ECO:0007669"/>
    <property type="project" value="TreeGrafter"/>
</dbReference>
<dbReference type="SUPFAM" id="SSF55811">
    <property type="entry name" value="Nudix"/>
    <property type="match status" value="1"/>
</dbReference>
<evidence type="ECO:0000256" key="2">
    <source>
        <dbReference type="ARBA" id="ARBA00022723"/>
    </source>
</evidence>
<gene>
    <name evidence="6" type="ORF">GCM10011390_25540</name>
</gene>
<evidence type="ECO:0000256" key="3">
    <source>
        <dbReference type="ARBA" id="ARBA00022801"/>
    </source>
</evidence>
<dbReference type="CDD" id="cd04666">
    <property type="entry name" value="NUDIX_DIPP2_like_Nudt4"/>
    <property type="match status" value="1"/>
</dbReference>
<dbReference type="PANTHER" id="PTHR12629">
    <property type="entry name" value="DIPHOSPHOINOSITOL POLYPHOSPHATE PHOSPHOHYDROLASE"/>
    <property type="match status" value="1"/>
</dbReference>
<feature type="domain" description="Nudix hydrolase" evidence="5">
    <location>
        <begin position="11"/>
        <end position="114"/>
    </location>
</feature>
<name>A0A916ZPQ7_9HYPH</name>
<evidence type="ECO:0000256" key="4">
    <source>
        <dbReference type="ARBA" id="ARBA00022842"/>
    </source>
</evidence>
<keyword evidence="2" id="KW-0479">Metal-binding</keyword>
<protein>
    <submittedName>
        <fullName evidence="6">NUDIX hydrolase</fullName>
    </submittedName>
</protein>
<evidence type="ECO:0000256" key="1">
    <source>
        <dbReference type="ARBA" id="ARBA00001946"/>
    </source>
</evidence>
<evidence type="ECO:0000313" key="6">
    <source>
        <dbReference type="EMBL" id="GGE05394.1"/>
    </source>
</evidence>
<dbReference type="Pfam" id="PF00293">
    <property type="entry name" value="NUDIX"/>
    <property type="match status" value="1"/>
</dbReference>
<dbReference type="InterPro" id="IPR015797">
    <property type="entry name" value="NUDIX_hydrolase-like_dom_sf"/>
</dbReference>
<dbReference type="InterPro" id="IPR047198">
    <property type="entry name" value="DDP-like_NUDIX"/>
</dbReference>
<evidence type="ECO:0000313" key="7">
    <source>
        <dbReference type="Proteomes" id="UP000644699"/>
    </source>
</evidence>
<evidence type="ECO:0000259" key="5">
    <source>
        <dbReference type="Pfam" id="PF00293"/>
    </source>
</evidence>
<dbReference type="Proteomes" id="UP000644699">
    <property type="component" value="Unassembled WGS sequence"/>
</dbReference>
<dbReference type="GO" id="GO:0016462">
    <property type="term" value="F:pyrophosphatase activity"/>
    <property type="evidence" value="ECO:0007669"/>
    <property type="project" value="InterPro"/>
</dbReference>
<comment type="caution">
    <text evidence="6">The sequence shown here is derived from an EMBL/GenBank/DDBJ whole genome shotgun (WGS) entry which is preliminary data.</text>
</comment>
<keyword evidence="4" id="KW-0460">Magnesium</keyword>
<accession>A0A916ZPQ7</accession>
<reference evidence="6" key="1">
    <citation type="journal article" date="2014" name="Int. J. Syst. Evol. Microbiol.">
        <title>Complete genome sequence of Corynebacterium casei LMG S-19264T (=DSM 44701T), isolated from a smear-ripened cheese.</title>
        <authorList>
            <consortium name="US DOE Joint Genome Institute (JGI-PGF)"/>
            <person name="Walter F."/>
            <person name="Albersmeier A."/>
            <person name="Kalinowski J."/>
            <person name="Ruckert C."/>
        </authorList>
    </citation>
    <scope>NUCLEOTIDE SEQUENCE</scope>
    <source>
        <strain evidence="6">CGMCC 1.15367</strain>
    </source>
</reference>